<evidence type="ECO:0000256" key="7">
    <source>
        <dbReference type="ARBA" id="ARBA00040944"/>
    </source>
</evidence>
<evidence type="ECO:0000256" key="8">
    <source>
        <dbReference type="ARBA" id="ARBA00042574"/>
    </source>
</evidence>
<comment type="catalytic activity">
    <reaction evidence="9">
        <text>L-seryl-[protein] + UDP-N-acetyl-alpha-D-glucosamine = 3-O-(N-acetyl-beta-D-glucosaminyl)-L-seryl-[protein] + UDP + H(+)</text>
        <dbReference type="Rhea" id="RHEA:48904"/>
        <dbReference type="Rhea" id="RHEA-COMP:9863"/>
        <dbReference type="Rhea" id="RHEA-COMP:12251"/>
        <dbReference type="ChEBI" id="CHEBI:15378"/>
        <dbReference type="ChEBI" id="CHEBI:29999"/>
        <dbReference type="ChEBI" id="CHEBI:57705"/>
        <dbReference type="ChEBI" id="CHEBI:58223"/>
        <dbReference type="ChEBI" id="CHEBI:90838"/>
        <dbReference type="EC" id="2.4.1.255"/>
    </reaction>
</comment>
<evidence type="ECO:0000256" key="9">
    <source>
        <dbReference type="ARBA" id="ARBA00048317"/>
    </source>
</evidence>
<dbReference type="GO" id="GO:0005788">
    <property type="term" value="C:endoplasmic reticulum lumen"/>
    <property type="evidence" value="ECO:0007669"/>
    <property type="project" value="TreeGrafter"/>
</dbReference>
<name>A0A6G1SKC8_9ACAR</name>
<evidence type="ECO:0000256" key="10">
    <source>
        <dbReference type="ARBA" id="ARBA00049432"/>
    </source>
</evidence>
<dbReference type="EMBL" id="GGYP01006225">
    <property type="protein sequence ID" value="MDE50996.1"/>
    <property type="molecule type" value="Transcribed_RNA"/>
</dbReference>
<accession>A0A6G1SKC8</accession>
<feature type="compositionally biased region" description="Polar residues" evidence="11">
    <location>
        <begin position="547"/>
        <end position="558"/>
    </location>
</feature>
<evidence type="ECO:0000256" key="2">
    <source>
        <dbReference type="ARBA" id="ARBA00022676"/>
    </source>
</evidence>
<sequence length="627" mass="71318">MFKLDYGKQVLGLICSKITDVSKSCWGYENNCQEIHLMPECHGTDSTRAMDDHERKITWFSQADFGYILDRAKELSKYCAPDKKANPAEVSSFECTKHFTTCRGNNLYARFNTSILSNPRRNDKTADQSKVLIELGGWNCDLQAKRIKEEAGLTGRLQSWYGELGGYDRVDHLKPIERCEFVEERQVFFVKINSTNNLDDYLSTFINLYATIHLNNRFSEDNQIYIWNRHLPRSKTFEQLWYAFSRLPPRSIGHLDGSTACFKKFIFAMPPNMVDGLHTDKPLIEGCSKSGLYNAFHKHIIHRLKIPNVYDLKFHRRTQGKLVRIAILSRASKSEFRNILNEHELEKALKARSPSNFVRVLKYNSMDFSHVLLDALNSDIMIGIHGTGLAYSLFLPDWAGLIELHDCNKDRYKKLSRLRGIGYFKPDNVQKERGFMKKIRVAEDSKDWSHLNQSRLLDHDEFSNYEVDIEQFMELFTKVQDHVLKARDEYFKKSGTSTMETLIERQPISNQASATEVPKPTQPTAKPQTTTTEANTIADTAGPATAHSATKPQTITEVPNTTTNAPTMAMPASQTPSPRTDKVPTTTLSPTTTTTSTSEPKRAPGRPIIDEKAPSGDISNDSGHNEL</sequence>
<dbReference type="PANTHER" id="PTHR20961">
    <property type="entry name" value="GLYCOSYLTRANSFERASE"/>
    <property type="match status" value="1"/>
</dbReference>
<organism evidence="13">
    <name type="scientific">Aceria tosichella</name>
    <name type="common">wheat curl mite</name>
    <dbReference type="NCBI Taxonomy" id="561515"/>
    <lineage>
        <taxon>Eukaryota</taxon>
        <taxon>Metazoa</taxon>
        <taxon>Ecdysozoa</taxon>
        <taxon>Arthropoda</taxon>
        <taxon>Chelicerata</taxon>
        <taxon>Arachnida</taxon>
        <taxon>Acari</taxon>
        <taxon>Acariformes</taxon>
        <taxon>Trombidiformes</taxon>
        <taxon>Prostigmata</taxon>
        <taxon>Eupodina</taxon>
        <taxon>Eriophyoidea</taxon>
        <taxon>Eriophyidae</taxon>
        <taxon>Eriophyinae</taxon>
        <taxon>Aceriini</taxon>
        <taxon>Aceria</taxon>
    </lineage>
</organism>
<dbReference type="GO" id="GO:0097363">
    <property type="term" value="F:protein O-acetylglucosaminyltransferase activity"/>
    <property type="evidence" value="ECO:0007669"/>
    <property type="project" value="UniProtKB-EC"/>
</dbReference>
<keyword evidence="3 13" id="KW-0808">Transferase</keyword>
<keyword evidence="5" id="KW-0256">Endoplasmic reticulum</keyword>
<evidence type="ECO:0000256" key="5">
    <source>
        <dbReference type="ARBA" id="ARBA00022824"/>
    </source>
</evidence>
<evidence type="ECO:0000256" key="6">
    <source>
        <dbReference type="ARBA" id="ARBA00023180"/>
    </source>
</evidence>
<keyword evidence="2" id="KW-0328">Glycosyltransferase</keyword>
<comment type="catalytic activity">
    <reaction evidence="10">
        <text>L-threonyl-[protein] + UDP-N-acetyl-alpha-D-glucosamine = 3-O-(N-acetyl-beta-D-glucosaminyl)-L-threonyl-[protein] + UDP + H(+)</text>
        <dbReference type="Rhea" id="RHEA:48908"/>
        <dbReference type="Rhea" id="RHEA-COMP:11060"/>
        <dbReference type="Rhea" id="RHEA-COMP:12252"/>
        <dbReference type="ChEBI" id="CHEBI:15378"/>
        <dbReference type="ChEBI" id="CHEBI:30013"/>
        <dbReference type="ChEBI" id="CHEBI:57705"/>
        <dbReference type="ChEBI" id="CHEBI:58223"/>
        <dbReference type="ChEBI" id="CHEBI:90840"/>
        <dbReference type="EC" id="2.4.1.255"/>
    </reaction>
</comment>
<feature type="compositionally biased region" description="Low complexity" evidence="11">
    <location>
        <begin position="559"/>
        <end position="572"/>
    </location>
</feature>
<evidence type="ECO:0000256" key="3">
    <source>
        <dbReference type="ARBA" id="ARBA00022679"/>
    </source>
</evidence>
<dbReference type="Pfam" id="PF04577">
    <property type="entry name" value="Glyco_transf_61"/>
    <property type="match status" value="1"/>
</dbReference>
<evidence type="ECO:0000256" key="1">
    <source>
        <dbReference type="ARBA" id="ARBA00011970"/>
    </source>
</evidence>
<gene>
    <name evidence="13" type="primary">AER61</name>
    <name evidence="13" type="ORF">g.15578</name>
</gene>
<feature type="region of interest" description="Disordered" evidence="11">
    <location>
        <begin position="507"/>
        <end position="627"/>
    </location>
</feature>
<proteinExistence type="predicted"/>
<dbReference type="InterPro" id="IPR007657">
    <property type="entry name" value="Glycosyltransferase_61"/>
</dbReference>
<feature type="domain" description="Glycosyltransferase 61 catalytic" evidence="12">
    <location>
        <begin position="298"/>
        <end position="401"/>
    </location>
</feature>
<evidence type="ECO:0000259" key="12">
    <source>
        <dbReference type="Pfam" id="PF04577"/>
    </source>
</evidence>
<keyword evidence="6" id="KW-0325">Glycoprotein</keyword>
<evidence type="ECO:0000313" key="13">
    <source>
        <dbReference type="EMBL" id="MDE50996.1"/>
    </source>
</evidence>
<protein>
    <recommendedName>
        <fullName evidence="7">EGF domain-specific O-linked N-acetylglucosamine transferase</fullName>
        <ecNumber evidence="1">2.4.1.255</ecNumber>
    </recommendedName>
    <alternativeName>
        <fullName evidence="8">Extracellular O-linked N-acetylglucosamine transferase</fullName>
    </alternativeName>
</protein>
<feature type="compositionally biased region" description="Low complexity" evidence="11">
    <location>
        <begin position="584"/>
        <end position="598"/>
    </location>
</feature>
<dbReference type="InterPro" id="IPR049625">
    <property type="entry name" value="Glyco_transf_61_cat"/>
</dbReference>
<evidence type="ECO:0000256" key="4">
    <source>
        <dbReference type="ARBA" id="ARBA00022729"/>
    </source>
</evidence>
<dbReference type="AlphaFoldDB" id="A0A6G1SKC8"/>
<dbReference type="EC" id="2.4.1.255" evidence="1"/>
<keyword evidence="4" id="KW-0732">Signal</keyword>
<reference evidence="13" key="1">
    <citation type="submission" date="2018-10" db="EMBL/GenBank/DDBJ databases">
        <title>Transcriptome assembly of Aceria tosichella (Wheat curl mite) Type 2.</title>
        <authorList>
            <person name="Scully E.D."/>
            <person name="Geib S.M."/>
            <person name="Palmer N.A."/>
            <person name="Gupta A.K."/>
            <person name="Sarath G."/>
            <person name="Tatineni S."/>
        </authorList>
    </citation>
    <scope>NUCLEOTIDE SEQUENCE</scope>
    <source>
        <strain evidence="13">LincolnNE</strain>
    </source>
</reference>
<dbReference type="PANTHER" id="PTHR20961:SF148">
    <property type="entry name" value="EGF DOMAIN-SPECIFIC O-LINKED N-ACETYLGLUCOSAMINE TRANSFERASE"/>
    <property type="match status" value="1"/>
</dbReference>
<evidence type="ECO:0000256" key="11">
    <source>
        <dbReference type="SAM" id="MobiDB-lite"/>
    </source>
</evidence>
<feature type="compositionally biased region" description="Low complexity" evidence="11">
    <location>
        <begin position="518"/>
        <end position="541"/>
    </location>
</feature>
<feature type="compositionally biased region" description="Polar residues" evidence="11">
    <location>
        <begin position="617"/>
        <end position="627"/>
    </location>
</feature>